<reference evidence="1" key="1">
    <citation type="journal article" date="2020" name="New Phytol.">
        <title>Comparative genomics reveals dynamic genome evolution in host specialist ectomycorrhizal fungi.</title>
        <authorList>
            <person name="Lofgren L.A."/>
            <person name="Nguyen N.H."/>
            <person name="Vilgalys R."/>
            <person name="Ruytinx J."/>
            <person name="Liao H.L."/>
            <person name="Branco S."/>
            <person name="Kuo A."/>
            <person name="LaButti K."/>
            <person name="Lipzen A."/>
            <person name="Andreopoulos W."/>
            <person name="Pangilinan J."/>
            <person name="Riley R."/>
            <person name="Hundley H."/>
            <person name="Na H."/>
            <person name="Barry K."/>
            <person name="Grigoriev I.V."/>
            <person name="Stajich J.E."/>
            <person name="Kennedy P.G."/>
        </authorList>
    </citation>
    <scope>NUCLEOTIDE SEQUENCE</scope>
    <source>
        <strain evidence="1">FC203</strain>
    </source>
</reference>
<gene>
    <name evidence="1" type="ORF">F5891DRAFT_927092</name>
</gene>
<evidence type="ECO:0000313" key="1">
    <source>
        <dbReference type="EMBL" id="KAG1905545.1"/>
    </source>
</evidence>
<dbReference type="RefSeq" id="XP_041231120.1">
    <property type="nucleotide sequence ID" value="XM_041373892.1"/>
</dbReference>
<sequence length="145" mass="16048">FTTSLLFSSPRLPFSEAQKKAVLNWAKELGVRSLPSLSVLKKCQSSLQDLVGDPTEKVTSHSGNVFYINSVVKAIAKDYANPLTCLAMQDYPEDGGKGMSEVFNGKKMLFDLPSPPAVQVDRTVYFTDKLLQESSGGYFIPKRFF</sequence>
<dbReference type="Proteomes" id="UP001195769">
    <property type="component" value="Unassembled WGS sequence"/>
</dbReference>
<dbReference type="AlphaFoldDB" id="A0AAD4EFX7"/>
<feature type="non-terminal residue" evidence="1">
    <location>
        <position position="145"/>
    </location>
</feature>
<comment type="caution">
    <text evidence="1">The sequence shown here is derived from an EMBL/GenBank/DDBJ whole genome shotgun (WGS) entry which is preliminary data.</text>
</comment>
<keyword evidence="2" id="KW-1185">Reference proteome</keyword>
<proteinExistence type="predicted"/>
<dbReference type="EMBL" id="JABBWK010000007">
    <property type="protein sequence ID" value="KAG1905545.1"/>
    <property type="molecule type" value="Genomic_DNA"/>
</dbReference>
<accession>A0AAD4EFX7</accession>
<name>A0AAD4EFX7_9AGAM</name>
<dbReference type="GeneID" id="64668190"/>
<protein>
    <submittedName>
        <fullName evidence="1">Uncharacterized protein</fullName>
    </submittedName>
</protein>
<organism evidence="1 2">
    <name type="scientific">Suillus fuscotomentosus</name>
    <dbReference type="NCBI Taxonomy" id="1912939"/>
    <lineage>
        <taxon>Eukaryota</taxon>
        <taxon>Fungi</taxon>
        <taxon>Dikarya</taxon>
        <taxon>Basidiomycota</taxon>
        <taxon>Agaricomycotina</taxon>
        <taxon>Agaricomycetes</taxon>
        <taxon>Agaricomycetidae</taxon>
        <taxon>Boletales</taxon>
        <taxon>Suillineae</taxon>
        <taxon>Suillaceae</taxon>
        <taxon>Suillus</taxon>
    </lineage>
</organism>
<evidence type="ECO:0000313" key="2">
    <source>
        <dbReference type="Proteomes" id="UP001195769"/>
    </source>
</evidence>
<feature type="non-terminal residue" evidence="1">
    <location>
        <position position="1"/>
    </location>
</feature>